<dbReference type="InterPro" id="IPR000307">
    <property type="entry name" value="Ribosomal_bS16"/>
</dbReference>
<comment type="similarity">
    <text evidence="3">Belongs to the bacterial ribosomal protein bS16 family.</text>
</comment>
<dbReference type="PANTHER" id="PTHR12919">
    <property type="entry name" value="30S RIBOSOMAL PROTEIN S16"/>
    <property type="match status" value="1"/>
</dbReference>
<reference evidence="4 5" key="1">
    <citation type="submission" date="2017-11" db="EMBL/GenBank/DDBJ databases">
        <title>Comparative genomic analysis of Holospora spp., intranuclear symbionts of paramecia.</title>
        <authorList>
            <person name="Garushyants S.K."/>
            <person name="Beliavskaya A."/>
            <person name="Malko D.B."/>
            <person name="Logacheva M.D."/>
            <person name="Rautian M.S."/>
            <person name="Gelfand M.S."/>
        </authorList>
    </citation>
    <scope>NUCLEOTIDE SEQUENCE [LARGE SCALE GENOMIC DNA]</scope>
    <source>
        <strain evidence="5">02AZ16</strain>
    </source>
</reference>
<evidence type="ECO:0000256" key="2">
    <source>
        <dbReference type="ARBA" id="ARBA00023274"/>
    </source>
</evidence>
<dbReference type="NCBIfam" id="TIGR00002">
    <property type="entry name" value="S16"/>
    <property type="match status" value="1"/>
</dbReference>
<keyword evidence="1 3" id="KW-0689">Ribosomal protein</keyword>
<dbReference type="GO" id="GO:0015935">
    <property type="term" value="C:small ribosomal subunit"/>
    <property type="evidence" value="ECO:0007669"/>
    <property type="project" value="TreeGrafter"/>
</dbReference>
<dbReference type="InterPro" id="IPR020592">
    <property type="entry name" value="Ribosomal_bS16_CS"/>
</dbReference>
<dbReference type="InterPro" id="IPR023803">
    <property type="entry name" value="Ribosomal_bS16_dom_sf"/>
</dbReference>
<dbReference type="SUPFAM" id="SSF54565">
    <property type="entry name" value="Ribosomal protein S16"/>
    <property type="match status" value="1"/>
</dbReference>
<evidence type="ECO:0000256" key="3">
    <source>
        <dbReference type="HAMAP-Rule" id="MF_00385"/>
    </source>
</evidence>
<dbReference type="GO" id="GO:0003735">
    <property type="term" value="F:structural constituent of ribosome"/>
    <property type="evidence" value="ECO:0007669"/>
    <property type="project" value="InterPro"/>
</dbReference>
<dbReference type="RefSeq" id="WP_207760855.1">
    <property type="nucleotide sequence ID" value="NZ_PHHC01000065.1"/>
</dbReference>
<sequence>MAKVFFLENDLLMTMKLRLARHGRKGIPFFWVMAADARCRRETGKEKLGTYDPCLSQGDRPKVTLNKERIQYWLACGAQPTDRVRRILAEEGVLPQYKFRETPKKSALRKKALERQKQT</sequence>
<name>A0A2S5RDC8_9PROT</name>
<gene>
    <name evidence="3" type="primary">rpsP</name>
    <name evidence="4" type="ORF">HCUR_00308</name>
</gene>
<evidence type="ECO:0000313" key="5">
    <source>
        <dbReference type="Proteomes" id="UP000239425"/>
    </source>
</evidence>
<dbReference type="PANTHER" id="PTHR12919:SF20">
    <property type="entry name" value="SMALL RIBOSOMAL SUBUNIT PROTEIN BS16M"/>
    <property type="match status" value="1"/>
</dbReference>
<dbReference type="GO" id="GO:0006412">
    <property type="term" value="P:translation"/>
    <property type="evidence" value="ECO:0007669"/>
    <property type="project" value="UniProtKB-UniRule"/>
</dbReference>
<accession>A0A2S5RDC8</accession>
<keyword evidence="5" id="KW-1185">Reference proteome</keyword>
<keyword evidence="2 3" id="KW-0687">Ribonucleoprotein</keyword>
<comment type="caution">
    <text evidence="4">The sequence shown here is derived from an EMBL/GenBank/DDBJ whole genome shotgun (WGS) entry which is preliminary data.</text>
</comment>
<dbReference type="Gene3D" id="3.30.1320.10">
    <property type="match status" value="1"/>
</dbReference>
<dbReference type="GO" id="GO:0005737">
    <property type="term" value="C:cytoplasm"/>
    <property type="evidence" value="ECO:0007669"/>
    <property type="project" value="UniProtKB-ARBA"/>
</dbReference>
<dbReference type="AlphaFoldDB" id="A0A2S5RDC8"/>
<evidence type="ECO:0000256" key="1">
    <source>
        <dbReference type="ARBA" id="ARBA00022980"/>
    </source>
</evidence>
<dbReference type="Proteomes" id="UP000239425">
    <property type="component" value="Unassembled WGS sequence"/>
</dbReference>
<dbReference type="Pfam" id="PF00886">
    <property type="entry name" value="Ribosomal_S16"/>
    <property type="match status" value="1"/>
</dbReference>
<dbReference type="PROSITE" id="PS00732">
    <property type="entry name" value="RIBOSOMAL_S16"/>
    <property type="match status" value="1"/>
</dbReference>
<evidence type="ECO:0000313" key="4">
    <source>
        <dbReference type="EMBL" id="PPE05349.1"/>
    </source>
</evidence>
<proteinExistence type="inferred from homology"/>
<dbReference type="EMBL" id="PHHC01000065">
    <property type="protein sequence ID" value="PPE05349.1"/>
    <property type="molecule type" value="Genomic_DNA"/>
</dbReference>
<protein>
    <recommendedName>
        <fullName evidence="3">Small ribosomal subunit protein bS16</fullName>
    </recommendedName>
</protein>
<organism evidence="4 5">
    <name type="scientific">Holospora curviuscula</name>
    <dbReference type="NCBI Taxonomy" id="1082868"/>
    <lineage>
        <taxon>Bacteria</taxon>
        <taxon>Pseudomonadati</taxon>
        <taxon>Pseudomonadota</taxon>
        <taxon>Alphaproteobacteria</taxon>
        <taxon>Holosporales</taxon>
        <taxon>Holosporaceae</taxon>
        <taxon>Holospora</taxon>
    </lineage>
</organism>
<dbReference type="HAMAP" id="MF_00385">
    <property type="entry name" value="Ribosomal_bS16"/>
    <property type="match status" value="1"/>
</dbReference>